<sequence>MRLSHSHLSVICFVKEQKRIIKHFKSLSIKTFLKTSKNQTNCDILISSFNHRRSSEEPNYTPTTQNRQLLNRKKFYKNRQQSEIQQFLF</sequence>
<proteinExistence type="predicted"/>
<comment type="caution">
    <text evidence="1">The sequence shown here is derived from an EMBL/GenBank/DDBJ whole genome shotgun (WGS) entry which is preliminary data.</text>
</comment>
<organism evidence="1 2">
    <name type="scientific">Neisseria mucosa (strain ATCC 25996 / DSM 4631 / NCTC 10774 / M26)</name>
    <dbReference type="NCBI Taxonomy" id="546266"/>
    <lineage>
        <taxon>Bacteria</taxon>
        <taxon>Pseudomonadati</taxon>
        <taxon>Pseudomonadota</taxon>
        <taxon>Betaproteobacteria</taxon>
        <taxon>Neisseriales</taxon>
        <taxon>Neisseriaceae</taxon>
        <taxon>Neisseria</taxon>
    </lineage>
</organism>
<protein>
    <submittedName>
        <fullName evidence="1">Uncharacterized protein</fullName>
    </submittedName>
</protein>
<accession>D2ZZP0</accession>
<reference evidence="1 2" key="1">
    <citation type="submission" date="2009-10" db="EMBL/GenBank/DDBJ databases">
        <authorList>
            <person name="Weinstock G."/>
            <person name="Sodergren E."/>
            <person name="Clifton S."/>
            <person name="Fulton L."/>
            <person name="Fulton B."/>
            <person name="Courtney L."/>
            <person name="Fronick C."/>
            <person name="Harrison M."/>
            <person name="Strong C."/>
            <person name="Farmer C."/>
            <person name="Delahaunty K."/>
            <person name="Markovic C."/>
            <person name="Hall O."/>
            <person name="Minx P."/>
            <person name="Tomlinson C."/>
            <person name="Mitreva M."/>
            <person name="Nelson J."/>
            <person name="Hou S."/>
            <person name="Wollam A."/>
            <person name="Pepin K.H."/>
            <person name="Johnson M."/>
            <person name="Bhonagiri V."/>
            <person name="Nash W.E."/>
            <person name="Warren W."/>
            <person name="Chinwalla A."/>
            <person name="Mardis E.R."/>
            <person name="Wilson R.K."/>
        </authorList>
    </citation>
    <scope>NUCLEOTIDE SEQUENCE [LARGE SCALE GENOMIC DNA]</scope>
    <source>
        <strain evidence="2">ATCC 25996 / DSM 4631 / NCTC 10774 / M26</strain>
    </source>
</reference>
<evidence type="ECO:0000313" key="1">
    <source>
        <dbReference type="EMBL" id="EFC87500.1"/>
    </source>
</evidence>
<dbReference type="EMBL" id="ACDX02000019">
    <property type="protein sequence ID" value="EFC87500.1"/>
    <property type="molecule type" value="Genomic_DNA"/>
</dbReference>
<dbReference type="Proteomes" id="UP000003344">
    <property type="component" value="Unassembled WGS sequence"/>
</dbReference>
<evidence type="ECO:0000313" key="2">
    <source>
        <dbReference type="Proteomes" id="UP000003344"/>
    </source>
</evidence>
<name>D2ZZP0_NEIM2</name>
<dbReference type="AlphaFoldDB" id="D2ZZP0"/>
<gene>
    <name evidence="1" type="ORF">NEIMUCOT_06117</name>
</gene>